<evidence type="ECO:0000256" key="2">
    <source>
        <dbReference type="ARBA" id="ARBA00022481"/>
    </source>
</evidence>
<dbReference type="GO" id="GO:0016020">
    <property type="term" value="C:membrane"/>
    <property type="evidence" value="ECO:0007669"/>
    <property type="project" value="UniProtKB-SubCell"/>
</dbReference>
<dbReference type="Pfam" id="PF07963">
    <property type="entry name" value="N_methyl"/>
    <property type="match status" value="1"/>
</dbReference>
<keyword evidence="4 6" id="KW-1133">Transmembrane helix</keyword>
<sequence>MLNKLRNTKGFTLIELMIVVAIIGILAAIAIPNFLNYQCKSKQSEAKQALGTISKNLEAYLSEHDVYTDSLGALGFELKGKNRYNITLAFSEGDTYTATATSTTVKGDATDTWTMTQSLVLTNTVNACQ</sequence>
<dbReference type="InterPro" id="IPR000983">
    <property type="entry name" value="Bac_GSPG_pilin"/>
</dbReference>
<evidence type="ECO:0000256" key="3">
    <source>
        <dbReference type="ARBA" id="ARBA00022692"/>
    </source>
</evidence>
<dbReference type="AlphaFoldDB" id="A0A401FTT6"/>
<reference evidence="8" key="2">
    <citation type="submission" date="2019-01" db="EMBL/GenBank/DDBJ databases">
        <title>Genome sequence of Desulfonema ishimotonii strain Tokyo 01.</title>
        <authorList>
            <person name="Fukui M."/>
        </authorList>
    </citation>
    <scope>NUCLEOTIDE SEQUENCE [LARGE SCALE GENOMIC DNA]</scope>
    <source>
        <strain evidence="8">Tokyo 01</strain>
    </source>
</reference>
<dbReference type="InterPro" id="IPR045584">
    <property type="entry name" value="Pilin-like"/>
</dbReference>
<accession>A0A401FTT6</accession>
<dbReference type="PANTHER" id="PTHR30093">
    <property type="entry name" value="GENERAL SECRETION PATHWAY PROTEIN G"/>
    <property type="match status" value="1"/>
</dbReference>
<proteinExistence type="predicted"/>
<dbReference type="GO" id="GO:0043683">
    <property type="term" value="P:type IV pilus assembly"/>
    <property type="evidence" value="ECO:0007669"/>
    <property type="project" value="InterPro"/>
</dbReference>
<dbReference type="InterPro" id="IPR031982">
    <property type="entry name" value="PilE-like"/>
</dbReference>
<dbReference type="NCBIfam" id="TIGR02532">
    <property type="entry name" value="IV_pilin_GFxxxE"/>
    <property type="match status" value="1"/>
</dbReference>
<dbReference type="OrthoDB" id="5422085at2"/>
<comment type="subcellular location">
    <subcellularLocation>
        <location evidence="1">Membrane</location>
        <topology evidence="1">Single-pass membrane protein</topology>
    </subcellularLocation>
</comment>
<dbReference type="SUPFAM" id="SSF54523">
    <property type="entry name" value="Pili subunits"/>
    <property type="match status" value="1"/>
</dbReference>
<comment type="caution">
    <text evidence="7">The sequence shown here is derived from an EMBL/GenBank/DDBJ whole genome shotgun (WGS) entry which is preliminary data.</text>
</comment>
<name>A0A401FTT6_9BACT</name>
<organism evidence="7 8">
    <name type="scientific">Desulfonema ishimotonii</name>
    <dbReference type="NCBI Taxonomy" id="45657"/>
    <lineage>
        <taxon>Bacteria</taxon>
        <taxon>Pseudomonadati</taxon>
        <taxon>Thermodesulfobacteriota</taxon>
        <taxon>Desulfobacteria</taxon>
        <taxon>Desulfobacterales</taxon>
        <taxon>Desulfococcaceae</taxon>
        <taxon>Desulfonema</taxon>
    </lineage>
</organism>
<dbReference type="GO" id="GO:0015627">
    <property type="term" value="C:type II protein secretion system complex"/>
    <property type="evidence" value="ECO:0007669"/>
    <property type="project" value="InterPro"/>
</dbReference>
<dbReference type="GO" id="GO:0015628">
    <property type="term" value="P:protein secretion by the type II secretion system"/>
    <property type="evidence" value="ECO:0007669"/>
    <property type="project" value="InterPro"/>
</dbReference>
<evidence type="ECO:0000256" key="4">
    <source>
        <dbReference type="ARBA" id="ARBA00022989"/>
    </source>
</evidence>
<protein>
    <submittedName>
        <fullName evidence="7">Prepilin-type cleavage/methylation domain-contai ning protein</fullName>
    </submittedName>
</protein>
<evidence type="ECO:0000256" key="5">
    <source>
        <dbReference type="ARBA" id="ARBA00023136"/>
    </source>
</evidence>
<keyword evidence="8" id="KW-1185">Reference proteome</keyword>
<evidence type="ECO:0000256" key="1">
    <source>
        <dbReference type="ARBA" id="ARBA00004167"/>
    </source>
</evidence>
<keyword evidence="2" id="KW-0488">Methylation</keyword>
<dbReference type="PROSITE" id="PS00409">
    <property type="entry name" value="PROKAR_NTER_METHYL"/>
    <property type="match status" value="1"/>
</dbReference>
<evidence type="ECO:0000256" key="6">
    <source>
        <dbReference type="SAM" id="Phobius"/>
    </source>
</evidence>
<evidence type="ECO:0000313" key="7">
    <source>
        <dbReference type="EMBL" id="GBC60376.1"/>
    </source>
</evidence>
<keyword evidence="5 6" id="KW-0472">Membrane</keyword>
<dbReference type="PANTHER" id="PTHR30093:SF44">
    <property type="entry name" value="TYPE II SECRETION SYSTEM CORE PROTEIN G"/>
    <property type="match status" value="1"/>
</dbReference>
<dbReference type="InterPro" id="IPR012902">
    <property type="entry name" value="N_methyl_site"/>
</dbReference>
<dbReference type="Proteomes" id="UP000288096">
    <property type="component" value="Unassembled WGS sequence"/>
</dbReference>
<dbReference type="RefSeq" id="WP_124327801.1">
    <property type="nucleotide sequence ID" value="NZ_BEXT01000001.1"/>
</dbReference>
<dbReference type="Gene3D" id="3.30.700.10">
    <property type="entry name" value="Glycoprotein, Type 4 Pilin"/>
    <property type="match status" value="1"/>
</dbReference>
<dbReference type="EMBL" id="BEXT01000001">
    <property type="protein sequence ID" value="GBC60376.1"/>
    <property type="molecule type" value="Genomic_DNA"/>
</dbReference>
<dbReference type="PRINTS" id="PR00813">
    <property type="entry name" value="BCTERIALGSPG"/>
</dbReference>
<evidence type="ECO:0000313" key="8">
    <source>
        <dbReference type="Proteomes" id="UP000288096"/>
    </source>
</evidence>
<feature type="transmembrane region" description="Helical" evidence="6">
    <location>
        <begin position="12"/>
        <end position="35"/>
    </location>
</feature>
<dbReference type="Pfam" id="PF16732">
    <property type="entry name" value="ComP_DUS"/>
    <property type="match status" value="1"/>
</dbReference>
<gene>
    <name evidence="7" type="ORF">DENIS_1328</name>
</gene>
<reference evidence="8" key="1">
    <citation type="submission" date="2017-11" db="EMBL/GenBank/DDBJ databases">
        <authorList>
            <person name="Watanabe M."/>
            <person name="Kojima H."/>
        </authorList>
    </citation>
    <scope>NUCLEOTIDE SEQUENCE [LARGE SCALE GENOMIC DNA]</scope>
    <source>
        <strain evidence="8">Tokyo 01</strain>
    </source>
</reference>
<keyword evidence="3 6" id="KW-0812">Transmembrane</keyword>